<dbReference type="RefSeq" id="WP_008237056.1">
    <property type="nucleotide sequence ID" value="NZ_AJJU01000002.1"/>
</dbReference>
<dbReference type="Proteomes" id="UP000005938">
    <property type="component" value="Unassembled WGS sequence"/>
</dbReference>
<accession>I0WKE1</accession>
<evidence type="ECO:0000256" key="1">
    <source>
        <dbReference type="ARBA" id="ARBA00004442"/>
    </source>
</evidence>
<evidence type="ECO:0000259" key="7">
    <source>
        <dbReference type="Pfam" id="PF14322"/>
    </source>
</evidence>
<evidence type="ECO:0000259" key="6">
    <source>
        <dbReference type="Pfam" id="PF07980"/>
    </source>
</evidence>
<protein>
    <submittedName>
        <fullName evidence="8">Outer membrane protein</fullName>
    </submittedName>
</protein>
<dbReference type="InterPro" id="IPR033985">
    <property type="entry name" value="SusD-like_N"/>
</dbReference>
<dbReference type="Pfam" id="PF14322">
    <property type="entry name" value="SusD-like_3"/>
    <property type="match status" value="1"/>
</dbReference>
<feature type="domain" description="RagB/SusD" evidence="6">
    <location>
        <begin position="282"/>
        <end position="546"/>
    </location>
</feature>
<evidence type="ECO:0000256" key="2">
    <source>
        <dbReference type="ARBA" id="ARBA00006275"/>
    </source>
</evidence>
<feature type="domain" description="SusD-like N-terminal" evidence="7">
    <location>
        <begin position="23"/>
        <end position="210"/>
    </location>
</feature>
<dbReference type="OrthoDB" id="5694214at2"/>
<dbReference type="EMBL" id="AJJU01000002">
    <property type="protein sequence ID" value="EID76857.1"/>
    <property type="molecule type" value="Genomic_DNA"/>
</dbReference>
<dbReference type="Gene3D" id="1.25.40.390">
    <property type="match status" value="1"/>
</dbReference>
<dbReference type="SUPFAM" id="SSF48452">
    <property type="entry name" value="TPR-like"/>
    <property type="match status" value="1"/>
</dbReference>
<dbReference type="InterPro" id="IPR011990">
    <property type="entry name" value="TPR-like_helical_dom_sf"/>
</dbReference>
<evidence type="ECO:0000256" key="5">
    <source>
        <dbReference type="ARBA" id="ARBA00023237"/>
    </source>
</evidence>
<gene>
    <name evidence="8" type="ORF">W5A_02500</name>
</gene>
<keyword evidence="4" id="KW-0472">Membrane</keyword>
<keyword evidence="3" id="KW-0732">Signal</keyword>
<sequence>MKISHIYKCLPIALLSLVGCSDDFLDRVPQDEIASETFWKSEKDTELALNGCYGFVGASVYDAYVDAYADNSYAQYPWESNATIVSSGDINSTMNDGYNYEGIRRFNYFLDNVDKSPTPEALKNQYKSEVRVLRAWSYYNLSKKFGAVPLITGFTLNPSDVIIPPTPETQVMQFVKDELEAAIPHLADQPQYKSRIGKAAAKILKARVHLFNKEWDEAALLAQEVMGMGYQLFQVTNLTTEDFIDDYSSFIDFVDEEDRINFYKGLRSYETLFWEVNEGNSEVIMEAEYIPESDWVYSSGINTLHLADNAGGGWSSITPTQSMVNSYWNRNGESFTPPSVTDRASAYNNGNYSPAYLNEFKNRDTRLYASILYPGALWNSLEPGYVFSWNKGGSNISKTGYNYRKLVDPSESAQSGKWKGPQNFPIIRYAEVLLIYAEAKNENSGPDATIYDALDLIRNRVGMPVIDRNLINNQDQLRDLIRNERRIELAGEGYRWDDIRRWNIEEQVMTDIYSIDNDLTQERRWEPKFSRFPYPQVAVDRNPNLKDAQSAKGY</sequence>
<reference evidence="8 9" key="1">
    <citation type="journal article" date="2012" name="J. Bacteriol.">
        <title>Genome Sequence of the Halotolerant Bacterium Imtechella halotolerans K1T.</title>
        <authorList>
            <person name="Kumar S."/>
            <person name="Vikram S."/>
            <person name="Subramanian S."/>
            <person name="Raghava G.P."/>
            <person name="Pinnaka A.K."/>
        </authorList>
    </citation>
    <scope>NUCLEOTIDE SEQUENCE [LARGE SCALE GENOMIC DNA]</scope>
    <source>
        <strain evidence="8 9">K1</strain>
    </source>
</reference>
<dbReference type="Pfam" id="PF07980">
    <property type="entry name" value="SusD_RagB"/>
    <property type="match status" value="1"/>
</dbReference>
<dbReference type="eggNOG" id="COG1435">
    <property type="taxonomic scope" value="Bacteria"/>
</dbReference>
<keyword evidence="9" id="KW-1185">Reference proteome</keyword>
<evidence type="ECO:0000313" key="9">
    <source>
        <dbReference type="Proteomes" id="UP000005938"/>
    </source>
</evidence>
<name>I0WKE1_9FLAO</name>
<comment type="caution">
    <text evidence="8">The sequence shown here is derived from an EMBL/GenBank/DDBJ whole genome shotgun (WGS) entry which is preliminary data.</text>
</comment>
<comment type="subcellular location">
    <subcellularLocation>
        <location evidence="1">Cell outer membrane</location>
    </subcellularLocation>
</comment>
<dbReference type="GO" id="GO:0009279">
    <property type="term" value="C:cell outer membrane"/>
    <property type="evidence" value="ECO:0007669"/>
    <property type="project" value="UniProtKB-SubCell"/>
</dbReference>
<proteinExistence type="inferred from homology"/>
<dbReference type="AlphaFoldDB" id="I0WKE1"/>
<evidence type="ECO:0000313" key="8">
    <source>
        <dbReference type="EMBL" id="EID76857.1"/>
    </source>
</evidence>
<keyword evidence="5" id="KW-0998">Cell outer membrane</keyword>
<dbReference type="STRING" id="946077.W5A_02500"/>
<evidence type="ECO:0000256" key="4">
    <source>
        <dbReference type="ARBA" id="ARBA00023136"/>
    </source>
</evidence>
<evidence type="ECO:0000256" key="3">
    <source>
        <dbReference type="ARBA" id="ARBA00022729"/>
    </source>
</evidence>
<dbReference type="InterPro" id="IPR012944">
    <property type="entry name" value="SusD_RagB_dom"/>
</dbReference>
<dbReference type="PATRIC" id="fig|946077.3.peg.508"/>
<dbReference type="PROSITE" id="PS51257">
    <property type="entry name" value="PROKAR_LIPOPROTEIN"/>
    <property type="match status" value="1"/>
</dbReference>
<comment type="similarity">
    <text evidence="2">Belongs to the SusD family.</text>
</comment>
<organism evidence="8 9">
    <name type="scientific">Imtechella halotolerans K1</name>
    <dbReference type="NCBI Taxonomy" id="946077"/>
    <lineage>
        <taxon>Bacteria</taxon>
        <taxon>Pseudomonadati</taxon>
        <taxon>Bacteroidota</taxon>
        <taxon>Flavobacteriia</taxon>
        <taxon>Flavobacteriales</taxon>
        <taxon>Flavobacteriaceae</taxon>
        <taxon>Imtechella</taxon>
    </lineage>
</organism>